<evidence type="ECO:0000259" key="1">
    <source>
        <dbReference type="PROSITE" id="PS50943"/>
    </source>
</evidence>
<dbReference type="CDD" id="cd00093">
    <property type="entry name" value="HTH_XRE"/>
    <property type="match status" value="1"/>
</dbReference>
<name>A0A0P0KTD9_9GAMM</name>
<dbReference type="Gene3D" id="1.10.260.40">
    <property type="entry name" value="lambda repressor-like DNA-binding domains"/>
    <property type="match status" value="1"/>
</dbReference>
<dbReference type="GO" id="GO:0003677">
    <property type="term" value="F:DNA binding"/>
    <property type="evidence" value="ECO:0007669"/>
    <property type="project" value="InterPro"/>
</dbReference>
<dbReference type="EMBL" id="KT428294">
    <property type="protein sequence ID" value="ALK44218.1"/>
    <property type="molecule type" value="Genomic_DNA"/>
</dbReference>
<dbReference type="SMART" id="SM00530">
    <property type="entry name" value="HTH_XRE"/>
    <property type="match status" value="1"/>
</dbReference>
<dbReference type="Pfam" id="PF01381">
    <property type="entry name" value="HTH_3"/>
    <property type="match status" value="1"/>
</dbReference>
<dbReference type="AlphaFoldDB" id="A0A0P0KTD9"/>
<evidence type="ECO:0000313" key="2">
    <source>
        <dbReference type="EMBL" id="ALK44218.1"/>
    </source>
</evidence>
<reference evidence="2" key="1">
    <citation type="submission" date="2015-08" db="EMBL/GenBank/DDBJ databases">
        <title>Partial sequence of psychrophilic Colwellia sp.</title>
        <authorList>
            <person name="Pankowski J.A."/>
            <person name="Leong J.S."/>
            <person name="Nano F.E."/>
        </authorList>
    </citation>
    <scope>NUCLEOTIDE SEQUENCE</scope>
    <source>
        <strain evidence="2">C1</strain>
    </source>
</reference>
<dbReference type="PROSITE" id="PS50943">
    <property type="entry name" value="HTH_CROC1"/>
    <property type="match status" value="1"/>
</dbReference>
<sequence length="84" mass="9601">MDNLNNISALILHERKQQGWSQQQLANYTGLNRTTIGSIERGDYSDIGIRKIEKILNLFNKSLTIKNIGLPTLDQLQELNKQGY</sequence>
<protein>
    <recommendedName>
        <fullName evidence="1">HTH cro/C1-type domain-containing protein</fullName>
    </recommendedName>
</protein>
<dbReference type="InterPro" id="IPR001387">
    <property type="entry name" value="Cro/C1-type_HTH"/>
</dbReference>
<organism evidence="2">
    <name type="scientific">Colwellia sp. C1</name>
    <dbReference type="NCBI Taxonomy" id="1737566"/>
    <lineage>
        <taxon>Bacteria</taxon>
        <taxon>Pseudomonadati</taxon>
        <taxon>Pseudomonadota</taxon>
        <taxon>Gammaproteobacteria</taxon>
        <taxon>Alteromonadales</taxon>
        <taxon>Colwelliaceae</taxon>
        <taxon>Colwellia</taxon>
    </lineage>
</organism>
<dbReference type="InterPro" id="IPR010982">
    <property type="entry name" value="Lambda_DNA-bd_dom_sf"/>
</dbReference>
<proteinExistence type="predicted"/>
<feature type="domain" description="HTH cro/C1-type" evidence="1">
    <location>
        <begin position="11"/>
        <end position="66"/>
    </location>
</feature>
<dbReference type="SUPFAM" id="SSF47413">
    <property type="entry name" value="lambda repressor-like DNA-binding domains"/>
    <property type="match status" value="1"/>
</dbReference>
<accession>A0A0P0KTD9</accession>